<accession>A0A316E4P4</accession>
<dbReference type="RefSeq" id="WP_109648321.1">
    <property type="nucleotide sequence ID" value="NZ_JACWLN010000002.1"/>
</dbReference>
<dbReference type="AlphaFoldDB" id="A0A316E4P4"/>
<reference evidence="2 3" key="1">
    <citation type="submission" date="2018-05" db="EMBL/GenBank/DDBJ databases">
        <title>Genomic Encyclopedia of Archaeal and Bacterial Type Strains, Phase II (KMG-II): from individual species to whole genera.</title>
        <authorList>
            <person name="Goeker M."/>
        </authorList>
    </citation>
    <scope>NUCLEOTIDE SEQUENCE [LARGE SCALE GENOMIC DNA]</scope>
    <source>
        <strain evidence="2 3">DSM 23514</strain>
    </source>
</reference>
<name>A0A316E4P4_9FLAO</name>
<reference evidence="1 4" key="2">
    <citation type="submission" date="2020-07" db="EMBL/GenBank/DDBJ databases">
        <title>The draft genome sequence of Maribacter polysiphoniae KCTC 22021.</title>
        <authorList>
            <person name="Mu L."/>
        </authorList>
    </citation>
    <scope>NUCLEOTIDE SEQUENCE [LARGE SCALE GENOMIC DNA]</scope>
    <source>
        <strain evidence="1 4">KCTC 22021</strain>
    </source>
</reference>
<dbReference type="Proteomes" id="UP000651837">
    <property type="component" value="Unassembled WGS sequence"/>
</dbReference>
<dbReference type="EMBL" id="JACWLN010000002">
    <property type="protein sequence ID" value="MBD1259906.1"/>
    <property type="molecule type" value="Genomic_DNA"/>
</dbReference>
<protein>
    <submittedName>
        <fullName evidence="2">Uncharacterized protein</fullName>
    </submittedName>
</protein>
<evidence type="ECO:0000313" key="2">
    <source>
        <dbReference type="EMBL" id="PWK25361.1"/>
    </source>
</evidence>
<organism evidence="2 3">
    <name type="scientific">Maribacter polysiphoniae</name>
    <dbReference type="NCBI Taxonomy" id="429344"/>
    <lineage>
        <taxon>Bacteria</taxon>
        <taxon>Pseudomonadati</taxon>
        <taxon>Bacteroidota</taxon>
        <taxon>Flavobacteriia</taxon>
        <taxon>Flavobacteriales</taxon>
        <taxon>Flavobacteriaceae</taxon>
        <taxon>Maribacter</taxon>
    </lineage>
</organism>
<keyword evidence="4" id="KW-1185">Reference proteome</keyword>
<evidence type="ECO:0000313" key="1">
    <source>
        <dbReference type="EMBL" id="MBD1259906.1"/>
    </source>
</evidence>
<dbReference type="EMBL" id="QGGQ01000001">
    <property type="protein sequence ID" value="PWK25361.1"/>
    <property type="molecule type" value="Genomic_DNA"/>
</dbReference>
<comment type="caution">
    <text evidence="2">The sequence shown here is derived from an EMBL/GenBank/DDBJ whole genome shotgun (WGS) entry which is preliminary data.</text>
</comment>
<dbReference type="Proteomes" id="UP000245667">
    <property type="component" value="Unassembled WGS sequence"/>
</dbReference>
<proteinExistence type="predicted"/>
<gene>
    <name evidence="1" type="ORF">HZY62_04850</name>
    <name evidence="2" type="ORF">LX92_00100</name>
</gene>
<evidence type="ECO:0000313" key="4">
    <source>
        <dbReference type="Proteomes" id="UP000651837"/>
    </source>
</evidence>
<sequence>MKQQVQITQKASNVIKAIIFLVFSIYAVRAQEYSKCDKLSKSEYFLINDFFSGQRIDGTDVTIYYKTHIDKEWIKYFEKSNLEMITKNVGIPVTISDKELGSILTKEILTKISHAILISKPIKLDKSYLNNNIKLKRSRKNKKMHVLRISKPIIIDNLAVFSKMSDDEIAIYIMKKLENKWQIIYTFYDRLVLE</sequence>
<dbReference type="OrthoDB" id="9778989at2"/>
<evidence type="ECO:0000313" key="3">
    <source>
        <dbReference type="Proteomes" id="UP000245667"/>
    </source>
</evidence>